<accession>A0A8J7K4S8</accession>
<dbReference type="Pfam" id="PF13354">
    <property type="entry name" value="Beta-lactamase2"/>
    <property type="match status" value="1"/>
</dbReference>
<keyword evidence="3" id="KW-1185">Reference proteome</keyword>
<dbReference type="GO" id="GO:0030655">
    <property type="term" value="P:beta-lactam antibiotic catabolic process"/>
    <property type="evidence" value="ECO:0007669"/>
    <property type="project" value="InterPro"/>
</dbReference>
<evidence type="ECO:0000259" key="1">
    <source>
        <dbReference type="Pfam" id="PF13354"/>
    </source>
</evidence>
<dbReference type="PANTHER" id="PTHR35333:SF5">
    <property type="entry name" value="CONSERVED LIPOPROTEIN LPQF-RELATED"/>
    <property type="match status" value="1"/>
</dbReference>
<proteinExistence type="predicted"/>
<dbReference type="SUPFAM" id="SSF56601">
    <property type="entry name" value="beta-lactamase/transpeptidase-like"/>
    <property type="match status" value="1"/>
</dbReference>
<dbReference type="GO" id="GO:0008800">
    <property type="term" value="F:beta-lactamase activity"/>
    <property type="evidence" value="ECO:0007669"/>
    <property type="project" value="InterPro"/>
</dbReference>
<dbReference type="EMBL" id="JADEWL010000171">
    <property type="protein sequence ID" value="MBE9216472.1"/>
    <property type="molecule type" value="Genomic_DNA"/>
</dbReference>
<evidence type="ECO:0000313" key="3">
    <source>
        <dbReference type="Proteomes" id="UP000620559"/>
    </source>
</evidence>
<comment type="caution">
    <text evidence="2">The sequence shown here is derived from an EMBL/GenBank/DDBJ whole genome shotgun (WGS) entry which is preliminary data.</text>
</comment>
<dbReference type="InterPro" id="IPR000871">
    <property type="entry name" value="Beta-lactam_class-A"/>
</dbReference>
<gene>
    <name evidence="2" type="ORF">IQ247_28070</name>
</gene>
<dbReference type="AlphaFoldDB" id="A0A8J7K4S8"/>
<evidence type="ECO:0000313" key="2">
    <source>
        <dbReference type="EMBL" id="MBE9216472.1"/>
    </source>
</evidence>
<dbReference type="GO" id="GO:0046677">
    <property type="term" value="P:response to antibiotic"/>
    <property type="evidence" value="ECO:0007669"/>
    <property type="project" value="InterPro"/>
</dbReference>
<dbReference type="InterPro" id="IPR012338">
    <property type="entry name" value="Beta-lactam/transpept-like"/>
</dbReference>
<feature type="domain" description="Beta-lactamase class A catalytic" evidence="1">
    <location>
        <begin position="165"/>
        <end position="258"/>
    </location>
</feature>
<protein>
    <submittedName>
        <fullName evidence="2">Serine hydrolase</fullName>
    </submittedName>
</protein>
<dbReference type="Proteomes" id="UP000620559">
    <property type="component" value="Unassembled WGS sequence"/>
</dbReference>
<dbReference type="InterPro" id="IPR045155">
    <property type="entry name" value="Beta-lactam_cat"/>
</dbReference>
<keyword evidence="2" id="KW-0378">Hydrolase</keyword>
<name>A0A8J7K4S8_9CYAN</name>
<organism evidence="2 3">
    <name type="scientific">Plectonema cf. radiosum LEGE 06105</name>
    <dbReference type="NCBI Taxonomy" id="945769"/>
    <lineage>
        <taxon>Bacteria</taxon>
        <taxon>Bacillati</taxon>
        <taxon>Cyanobacteriota</taxon>
        <taxon>Cyanophyceae</taxon>
        <taxon>Oscillatoriophycideae</taxon>
        <taxon>Oscillatoriales</taxon>
        <taxon>Microcoleaceae</taxon>
        <taxon>Plectonema</taxon>
    </lineage>
</organism>
<dbReference type="PANTHER" id="PTHR35333">
    <property type="entry name" value="BETA-LACTAMASE"/>
    <property type="match status" value="1"/>
</dbReference>
<sequence length="420" mass="46681">MHFLTRIFKIKVTIILLLATPFIFPSYVSAFQRTTPYLAQVQNSVKSMTPEATLEALFTSQDIKAEWFVAEFLAQVPITQLRIIISDVKKQLGSYQGVQKNGNDYVVNFSQGDLPTKIVLNNEGKITGLLLQPPNLKVNSLSDAVVEFQKLPGKVSFIVKENSSTLAELNSKTPLAVGSAFKLAVLNTLKTQIVSGKKSWENVVRLQAEDKSLPSGILQNWSDNSPLTLQTLASLMISISDNTATDILIKQVGRESIESNSSRNIPFLTTRELFILKSSQNRDLLQRYRNSNEKQRRALLTELAQKPLPNVSEFEGTLPNALDVEWFYNAEELCELIKEVADLPLMSINPGVANPNDWQRVAYKGGSEPGVLNLTTWLKGKNGKEYCVAATWNNSDAPVDELKFSALYGGVISFLASHRK</sequence>
<dbReference type="Gene3D" id="3.40.710.10">
    <property type="entry name" value="DD-peptidase/beta-lactamase superfamily"/>
    <property type="match status" value="1"/>
</dbReference>
<reference evidence="2" key="1">
    <citation type="submission" date="2020-10" db="EMBL/GenBank/DDBJ databases">
        <authorList>
            <person name="Castelo-Branco R."/>
            <person name="Eusebio N."/>
            <person name="Adriana R."/>
            <person name="Vieira A."/>
            <person name="Brugerolle De Fraissinette N."/>
            <person name="Rezende De Castro R."/>
            <person name="Schneider M.P."/>
            <person name="Vasconcelos V."/>
            <person name="Leao P.N."/>
        </authorList>
    </citation>
    <scope>NUCLEOTIDE SEQUENCE</scope>
    <source>
        <strain evidence="2">LEGE 06105</strain>
    </source>
</reference>